<keyword evidence="3 4" id="KW-0810">Translation regulation</keyword>
<dbReference type="NCBIfam" id="NF009793">
    <property type="entry name" value="PRK13285.1-1"/>
    <property type="match status" value="1"/>
</dbReference>
<evidence type="ECO:0000256" key="3">
    <source>
        <dbReference type="ARBA" id="ARBA00022845"/>
    </source>
</evidence>
<dbReference type="PATRIC" id="fig|189381.12.peg.4152"/>
<dbReference type="OrthoDB" id="9801235at2"/>
<dbReference type="Gene3D" id="2.30.290.10">
    <property type="entry name" value="BH3618-like"/>
    <property type="match status" value="1"/>
</dbReference>
<dbReference type="Proteomes" id="UP000037405">
    <property type="component" value="Unassembled WGS sequence"/>
</dbReference>
<sequence length="147" mass="16383">MNIQTAYHGNITVNDEELLSFIKGIPGFHDENEFALLPLEGNEWFQVLQSTSTPDLAFITTNPFLFFPEYDFELDGASLDQLGNPTTEDIQVLSILTVKDPFKESTANLQAPIIINTVKKSGKQVILTDTNYRTQHQILAQPAGKKG</sequence>
<dbReference type="RefSeq" id="WP_053429068.1">
    <property type="nucleotide sequence ID" value="NZ_LGUE01000005.1"/>
</dbReference>
<evidence type="ECO:0000256" key="1">
    <source>
        <dbReference type="ARBA" id="ARBA00022490"/>
    </source>
</evidence>
<keyword evidence="5" id="KW-0966">Cell projection</keyword>
<dbReference type="PANTHER" id="PTHR39190">
    <property type="entry name" value="FLAGELLAR ASSEMBLY FACTOR FLIW"/>
    <property type="match status" value="1"/>
</dbReference>
<protein>
    <recommendedName>
        <fullName evidence="4">Flagellar assembly factor FliW</fullName>
    </recommendedName>
</protein>
<dbReference type="GO" id="GO:0005737">
    <property type="term" value="C:cytoplasm"/>
    <property type="evidence" value="ECO:0007669"/>
    <property type="project" value="UniProtKB-SubCell"/>
</dbReference>
<keyword evidence="2 4" id="KW-1005">Bacterial flagellum biogenesis</keyword>
<comment type="subunit">
    <text evidence="4">Interacts with translational regulator CsrA and flagellin(s).</text>
</comment>
<proteinExistence type="inferred from homology"/>
<dbReference type="SUPFAM" id="SSF141457">
    <property type="entry name" value="BH3618-like"/>
    <property type="match status" value="1"/>
</dbReference>
<dbReference type="AlphaFoldDB" id="A0A0M0G1F4"/>
<dbReference type="Pfam" id="PF02623">
    <property type="entry name" value="FliW"/>
    <property type="match status" value="1"/>
</dbReference>
<keyword evidence="5" id="KW-0969">Cilium</keyword>
<comment type="caution">
    <text evidence="5">The sequence shown here is derived from an EMBL/GenBank/DDBJ whole genome shotgun (WGS) entry which is preliminary data.</text>
</comment>
<dbReference type="HAMAP" id="MF_01185">
    <property type="entry name" value="FliW"/>
    <property type="match status" value="1"/>
</dbReference>
<gene>
    <name evidence="4" type="primary">fliW</name>
    <name evidence="5" type="ORF">AF331_15825</name>
</gene>
<name>A0A0M0G1F4_9BACI</name>
<dbReference type="PANTHER" id="PTHR39190:SF1">
    <property type="entry name" value="FLAGELLAR ASSEMBLY FACTOR FLIW"/>
    <property type="match status" value="1"/>
</dbReference>
<keyword evidence="4" id="KW-0143">Chaperone</keyword>
<organism evidence="5 6">
    <name type="scientific">Rossellomorea marisflavi</name>
    <dbReference type="NCBI Taxonomy" id="189381"/>
    <lineage>
        <taxon>Bacteria</taxon>
        <taxon>Bacillati</taxon>
        <taxon>Bacillota</taxon>
        <taxon>Bacilli</taxon>
        <taxon>Bacillales</taxon>
        <taxon>Bacillaceae</taxon>
        <taxon>Rossellomorea</taxon>
    </lineage>
</organism>
<accession>A0A0M0G1F4</accession>
<dbReference type="InterPro" id="IPR003775">
    <property type="entry name" value="Flagellar_assembly_factor_FliW"/>
</dbReference>
<dbReference type="GO" id="GO:0044780">
    <property type="term" value="P:bacterial-type flagellum assembly"/>
    <property type="evidence" value="ECO:0007669"/>
    <property type="project" value="UniProtKB-UniRule"/>
</dbReference>
<evidence type="ECO:0000313" key="5">
    <source>
        <dbReference type="EMBL" id="KON83645.1"/>
    </source>
</evidence>
<comment type="subcellular location">
    <subcellularLocation>
        <location evidence="4">Cytoplasm</location>
    </subcellularLocation>
</comment>
<keyword evidence="6" id="KW-1185">Reference proteome</keyword>
<dbReference type="InterPro" id="IPR024046">
    <property type="entry name" value="Flagellar_assmbl_FliW_dom_sf"/>
</dbReference>
<reference evidence="6" key="1">
    <citation type="submission" date="2015-07" db="EMBL/GenBank/DDBJ databases">
        <title>Fjat-14235 jcm11544.</title>
        <authorList>
            <person name="Liu B."/>
            <person name="Wang J."/>
            <person name="Zhu Y."/>
            <person name="Liu G."/>
            <person name="Chen Q."/>
            <person name="Chen Z."/>
            <person name="Lan J."/>
            <person name="Che J."/>
            <person name="Ge C."/>
            <person name="Shi H."/>
            <person name="Pan Z."/>
            <person name="Liu X."/>
        </authorList>
    </citation>
    <scope>NUCLEOTIDE SEQUENCE [LARGE SCALE GENOMIC DNA]</scope>
    <source>
        <strain evidence="6">JCM 11544</strain>
    </source>
</reference>
<dbReference type="EMBL" id="LGUE01000005">
    <property type="protein sequence ID" value="KON83645.1"/>
    <property type="molecule type" value="Genomic_DNA"/>
</dbReference>
<evidence type="ECO:0000256" key="2">
    <source>
        <dbReference type="ARBA" id="ARBA00022795"/>
    </source>
</evidence>
<comment type="function">
    <text evidence="4">Acts as an anti-CsrA protein, binds CsrA and prevents it from repressing translation of its target genes, one of which is flagellin. Binds to flagellin and participates in the assembly of the flagellum.</text>
</comment>
<dbReference type="STRING" id="189381.GCA_900166615_02023"/>
<comment type="similarity">
    <text evidence="4">Belongs to the FliW family.</text>
</comment>
<evidence type="ECO:0000313" key="6">
    <source>
        <dbReference type="Proteomes" id="UP000037405"/>
    </source>
</evidence>
<evidence type="ECO:0000256" key="4">
    <source>
        <dbReference type="HAMAP-Rule" id="MF_01185"/>
    </source>
</evidence>
<dbReference type="GO" id="GO:0006417">
    <property type="term" value="P:regulation of translation"/>
    <property type="evidence" value="ECO:0007669"/>
    <property type="project" value="UniProtKB-KW"/>
</dbReference>
<keyword evidence="5" id="KW-0282">Flagellum</keyword>
<keyword evidence="1 4" id="KW-0963">Cytoplasm</keyword>